<dbReference type="InParanoid" id="Q75AV3"/>
<dbReference type="PIRSF" id="PIRSF000711">
    <property type="entry name" value="PFK27"/>
    <property type="match status" value="1"/>
</dbReference>
<dbReference type="SUPFAM" id="SSF52540">
    <property type="entry name" value="P-loop containing nucleoside triphosphate hydrolases"/>
    <property type="match status" value="1"/>
</dbReference>
<reference evidence="5" key="2">
    <citation type="journal article" date="2013" name="G3 (Bethesda)">
        <title>Genomes of Ashbya fungi isolated from insects reveal four mating-type loci, numerous translocations, lack of transposons, and distinct gene duplications.</title>
        <authorList>
            <person name="Dietrich F.S."/>
            <person name="Voegeli S."/>
            <person name="Kuo S."/>
            <person name="Philippsen P."/>
        </authorList>
    </citation>
    <scope>GENOME REANNOTATION</scope>
    <source>
        <strain evidence="5">ATCC 10895 / CBS 109.51 / FGSC 9923 / NRRL Y-1056</strain>
    </source>
</reference>
<dbReference type="GeneID" id="4620055"/>
<keyword evidence="2" id="KW-0067">ATP-binding</keyword>
<organism evidence="4 5">
    <name type="scientific">Eremothecium gossypii (strain ATCC 10895 / CBS 109.51 / FGSC 9923 / NRRL Y-1056)</name>
    <name type="common">Yeast</name>
    <name type="synonym">Ashbya gossypii</name>
    <dbReference type="NCBI Taxonomy" id="284811"/>
    <lineage>
        <taxon>Eukaryota</taxon>
        <taxon>Fungi</taxon>
        <taxon>Dikarya</taxon>
        <taxon>Ascomycota</taxon>
        <taxon>Saccharomycotina</taxon>
        <taxon>Saccharomycetes</taxon>
        <taxon>Saccharomycetales</taxon>
        <taxon>Saccharomycetaceae</taxon>
        <taxon>Eremothecium</taxon>
    </lineage>
</organism>
<dbReference type="InterPro" id="IPR003094">
    <property type="entry name" value="6Pfruct_kin"/>
</dbReference>
<dbReference type="AlphaFoldDB" id="Q75AV3"/>
<dbReference type="RefSeq" id="NP_983913.1">
    <property type="nucleotide sequence ID" value="NM_209266.1"/>
</dbReference>
<dbReference type="GO" id="GO:0006003">
    <property type="term" value="P:fructose 2,6-bisphosphate metabolic process"/>
    <property type="evidence" value="ECO:0000318"/>
    <property type="project" value="GO_Central"/>
</dbReference>
<dbReference type="Gene3D" id="3.40.50.300">
    <property type="entry name" value="P-loop containing nucleotide triphosphate hydrolases"/>
    <property type="match status" value="1"/>
</dbReference>
<dbReference type="FunCoup" id="Q75AV3">
    <property type="interactions" value="89"/>
</dbReference>
<dbReference type="InterPro" id="IPR027417">
    <property type="entry name" value="P-loop_NTPase"/>
</dbReference>
<dbReference type="HOGENOM" id="CLU_041936_0_0_1"/>
<dbReference type="GO" id="GO:0005829">
    <property type="term" value="C:cytosol"/>
    <property type="evidence" value="ECO:0000318"/>
    <property type="project" value="GO_Central"/>
</dbReference>
<keyword evidence="1" id="KW-0547">Nucleotide-binding</keyword>
<dbReference type="InterPro" id="IPR013079">
    <property type="entry name" value="6Phosfructo_kin"/>
</dbReference>
<dbReference type="PANTHER" id="PTHR10606:SF1">
    <property type="entry name" value="6-PHOSPHOFRUCTO-2-KINASE 2"/>
    <property type="match status" value="1"/>
</dbReference>
<accession>Q75AV3</accession>
<dbReference type="GO" id="GO:0005524">
    <property type="term" value="F:ATP binding"/>
    <property type="evidence" value="ECO:0007669"/>
    <property type="project" value="UniProtKB-KW"/>
</dbReference>
<dbReference type="STRING" id="284811.Q75AV3"/>
<name>Q75AV3_EREGS</name>
<dbReference type="OMA" id="SSHLIQC"/>
<sequence length="396" mass="44931">MTDREGPLPSNALRSHSTSMNSLFSFQNENSYSSILEYYDGAAESPPPSLTQEAGEEGSPLTLNYDGRHWNALREAPVLQGTEKFLVVLVGLPAVGKSTISGHLIRFLQNNPRLSHLRCGVFNAGQVRRDLTYSGRSMKLANSSGEDLFNPKNSDKKNMYARITLERLFRELDADRCDIAIFDATNSTISRRRFIFQQVHEYNTRLGSDINITPIVLQVTCNDENFIRFNIHNKTFNQDYFDKPYEYAVRDFAQRLKHYYTQYVPFTEDEFTTTIEAYMHIEGRTPGTYRGSLFFFSIINAGLDTDLSAPKVGFAPQISSAVAEVVAAFGDFVDHYAQMYGHKYITHANEFMKNGRNTIPSLGNEPISLTSRPSYLSTLCSIIDDQYFNSLHSLRK</sequence>
<feature type="domain" description="6-phosphofructo-2-kinase" evidence="3">
    <location>
        <begin position="82"/>
        <end position="275"/>
    </location>
</feature>
<evidence type="ECO:0000313" key="4">
    <source>
        <dbReference type="EMBL" id="AAS51737.1"/>
    </source>
</evidence>
<gene>
    <name evidence="4" type="ORF">AGOS_ADL183C</name>
</gene>
<evidence type="ECO:0000256" key="2">
    <source>
        <dbReference type="ARBA" id="ARBA00022840"/>
    </source>
</evidence>
<evidence type="ECO:0000259" key="3">
    <source>
        <dbReference type="Pfam" id="PF01591"/>
    </source>
</evidence>
<dbReference type="Proteomes" id="UP000000591">
    <property type="component" value="Chromosome IV"/>
</dbReference>
<dbReference type="Pfam" id="PF01591">
    <property type="entry name" value="6PF2K"/>
    <property type="match status" value="1"/>
</dbReference>
<dbReference type="OrthoDB" id="267323at2759"/>
<dbReference type="PANTHER" id="PTHR10606">
    <property type="entry name" value="6-PHOSPHOFRUCTO-2-KINASE/FRUCTOSE-2,6-BISPHOSPHATASE"/>
    <property type="match status" value="1"/>
</dbReference>
<dbReference type="GO" id="GO:0006000">
    <property type="term" value="P:fructose metabolic process"/>
    <property type="evidence" value="ECO:0007669"/>
    <property type="project" value="InterPro"/>
</dbReference>
<proteinExistence type="predicted"/>
<evidence type="ECO:0000313" key="5">
    <source>
        <dbReference type="Proteomes" id="UP000000591"/>
    </source>
</evidence>
<evidence type="ECO:0000256" key="1">
    <source>
        <dbReference type="ARBA" id="ARBA00022741"/>
    </source>
</evidence>
<dbReference type="GO" id="GO:0003873">
    <property type="term" value="F:6-phosphofructo-2-kinase activity"/>
    <property type="evidence" value="ECO:0000318"/>
    <property type="project" value="GO_Central"/>
</dbReference>
<dbReference type="GO" id="GO:0006110">
    <property type="term" value="P:regulation of glycolytic process"/>
    <property type="evidence" value="ECO:0007669"/>
    <property type="project" value="EnsemblFungi"/>
</dbReference>
<dbReference type="InterPro" id="IPR014379">
    <property type="entry name" value="Pfk27"/>
</dbReference>
<dbReference type="GO" id="GO:0004331">
    <property type="term" value="F:fructose-2,6-bisphosphate 2-phosphatase activity"/>
    <property type="evidence" value="ECO:0000318"/>
    <property type="project" value="GO_Central"/>
</dbReference>
<dbReference type="eggNOG" id="KOG0234">
    <property type="taxonomic scope" value="Eukaryota"/>
</dbReference>
<keyword evidence="5" id="KW-1185">Reference proteome</keyword>
<dbReference type="EMBL" id="AE016817">
    <property type="protein sequence ID" value="AAS51737.1"/>
    <property type="molecule type" value="Genomic_DNA"/>
</dbReference>
<reference evidence="4 5" key="1">
    <citation type="journal article" date="2004" name="Science">
        <title>The Ashbya gossypii genome as a tool for mapping the ancient Saccharomyces cerevisiae genome.</title>
        <authorList>
            <person name="Dietrich F.S."/>
            <person name="Voegeli S."/>
            <person name="Brachat S."/>
            <person name="Lerch A."/>
            <person name="Gates K."/>
            <person name="Steiner S."/>
            <person name="Mohr C."/>
            <person name="Pohlmann R."/>
            <person name="Luedi P."/>
            <person name="Choi S."/>
            <person name="Wing R.A."/>
            <person name="Flavier A."/>
            <person name="Gaffney T.D."/>
            <person name="Philippsen P."/>
        </authorList>
    </citation>
    <scope>NUCLEOTIDE SEQUENCE [LARGE SCALE GENOMIC DNA]</scope>
    <source>
        <strain evidence="5">ATCC 10895 / CBS 109.51 / FGSC 9923 / NRRL Y-1056</strain>
    </source>
</reference>
<protein>
    <submittedName>
        <fullName evidence="4">ADL183Cp</fullName>
    </submittedName>
</protein>
<dbReference type="KEGG" id="ago:AGOS_ADL183C"/>
<dbReference type="FunFam" id="3.40.50.300:FF:002073">
    <property type="entry name" value="Pfk27p"/>
    <property type="match status" value="1"/>
</dbReference>